<dbReference type="PANTHER" id="PTHR30158:SF23">
    <property type="entry name" value="MULTIDRUG RESISTANCE PROTEIN MEXA"/>
    <property type="match status" value="1"/>
</dbReference>
<dbReference type="Gene3D" id="2.40.420.20">
    <property type="match status" value="1"/>
</dbReference>
<evidence type="ECO:0000256" key="1">
    <source>
        <dbReference type="ARBA" id="ARBA00004196"/>
    </source>
</evidence>
<dbReference type="Pfam" id="PF25967">
    <property type="entry name" value="RND-MFP_C"/>
    <property type="match status" value="1"/>
</dbReference>
<dbReference type="Gene3D" id="2.40.50.100">
    <property type="match status" value="1"/>
</dbReference>
<dbReference type="InterPro" id="IPR058626">
    <property type="entry name" value="MdtA-like_b-barrel"/>
</dbReference>
<evidence type="ECO:0000259" key="5">
    <source>
        <dbReference type="Pfam" id="PF25944"/>
    </source>
</evidence>
<feature type="domain" description="Multidrug resistance protein MdtA-like barrel-sandwich hybrid" evidence="4">
    <location>
        <begin position="70"/>
        <end position="208"/>
    </location>
</feature>
<feature type="domain" description="Multidrug resistance protein MdtA-like C-terminal permuted SH3" evidence="6">
    <location>
        <begin position="300"/>
        <end position="360"/>
    </location>
</feature>
<accession>A0A1H6QH51</accession>
<dbReference type="EMBL" id="FNXY01000001">
    <property type="protein sequence ID" value="SEI38312.1"/>
    <property type="molecule type" value="Genomic_DNA"/>
</dbReference>
<dbReference type="GO" id="GO:0022857">
    <property type="term" value="F:transmembrane transporter activity"/>
    <property type="evidence" value="ECO:0007669"/>
    <property type="project" value="InterPro"/>
</dbReference>
<evidence type="ECO:0000259" key="6">
    <source>
        <dbReference type="Pfam" id="PF25967"/>
    </source>
</evidence>
<evidence type="ECO:0000256" key="3">
    <source>
        <dbReference type="SAM" id="SignalP"/>
    </source>
</evidence>
<dbReference type="OrthoDB" id="9801814at2"/>
<dbReference type="RefSeq" id="WP_090331036.1">
    <property type="nucleotide sequence ID" value="NZ_FNXY01000001.1"/>
</dbReference>
<dbReference type="Pfam" id="PF25917">
    <property type="entry name" value="BSH_RND"/>
    <property type="match status" value="1"/>
</dbReference>
<dbReference type="PROSITE" id="PS51257">
    <property type="entry name" value="PROKAR_LIPOPROTEIN"/>
    <property type="match status" value="1"/>
</dbReference>
<evidence type="ECO:0000313" key="8">
    <source>
        <dbReference type="Proteomes" id="UP000199532"/>
    </source>
</evidence>
<dbReference type="InterPro" id="IPR058625">
    <property type="entry name" value="MdtA-like_BSH"/>
</dbReference>
<reference evidence="7 8" key="1">
    <citation type="submission" date="2016-10" db="EMBL/GenBank/DDBJ databases">
        <authorList>
            <person name="de Groot N.N."/>
        </authorList>
    </citation>
    <scope>NUCLEOTIDE SEQUENCE [LARGE SCALE GENOMIC DNA]</scope>
    <source>
        <strain evidence="7 8">DSM 19938</strain>
    </source>
</reference>
<gene>
    <name evidence="7" type="ORF">SAMN04487995_0238</name>
</gene>
<keyword evidence="8" id="KW-1185">Reference proteome</keyword>
<dbReference type="AlphaFoldDB" id="A0A1H6QH51"/>
<dbReference type="Gene3D" id="1.10.287.470">
    <property type="entry name" value="Helix hairpin bin"/>
    <property type="match status" value="1"/>
</dbReference>
<dbReference type="GO" id="GO:0046677">
    <property type="term" value="P:response to antibiotic"/>
    <property type="evidence" value="ECO:0007669"/>
    <property type="project" value="TreeGrafter"/>
</dbReference>
<dbReference type="Gene3D" id="2.40.30.170">
    <property type="match status" value="1"/>
</dbReference>
<comment type="subcellular location">
    <subcellularLocation>
        <location evidence="1">Cell envelope</location>
    </subcellularLocation>
</comment>
<dbReference type="Proteomes" id="UP000199532">
    <property type="component" value="Unassembled WGS sequence"/>
</dbReference>
<evidence type="ECO:0000313" key="7">
    <source>
        <dbReference type="EMBL" id="SEI38312.1"/>
    </source>
</evidence>
<sequence length="380" mass="40158">MFKFTFKSKHITAGLWLLSVAALSGSCGTKADQGGYGQMPPLETDFITLSNGNTPVETSYPGAIEGKVNVDVKAQVSGYLEKIYVTEGDYVQKGQSLFKIKSEVFKEQVNSSDAGLKSALAAQANASLEVEKIKPLVEGKVVSDMQLRSAQASLDAATAQVAQAKAALGSSKISAGFALIQAPVSGYIGRIPNRIGNLVTPSDAVPLTTLSDINSVFVYFSMSEADFIAFKKAGNHKAARVELIMADGSAYIMPGKLESASGNIDRATGSMSMKAVFPNPDKLLRSGGSGKIVIHRMLDNVLKLPMAAVKDIQDKYFVFKLADSNKVAMTSIEISGASGNSYLVKSGLKKGDQIAVNRIDALIEGMVVAPKTVLADSLSK</sequence>
<dbReference type="PANTHER" id="PTHR30158">
    <property type="entry name" value="ACRA/E-RELATED COMPONENT OF DRUG EFFLUX TRANSPORTER"/>
    <property type="match status" value="1"/>
</dbReference>
<dbReference type="STRING" id="408657.SAMN04487995_0238"/>
<dbReference type="SUPFAM" id="SSF111369">
    <property type="entry name" value="HlyD-like secretion proteins"/>
    <property type="match status" value="1"/>
</dbReference>
<dbReference type="GO" id="GO:0030313">
    <property type="term" value="C:cell envelope"/>
    <property type="evidence" value="ECO:0007669"/>
    <property type="project" value="UniProtKB-SubCell"/>
</dbReference>
<dbReference type="Pfam" id="PF25944">
    <property type="entry name" value="Beta-barrel_RND"/>
    <property type="match status" value="1"/>
</dbReference>
<dbReference type="InterPro" id="IPR006143">
    <property type="entry name" value="RND_pump_MFP"/>
</dbReference>
<organism evidence="7 8">
    <name type="scientific">Dyadobacter koreensis</name>
    <dbReference type="NCBI Taxonomy" id="408657"/>
    <lineage>
        <taxon>Bacteria</taxon>
        <taxon>Pseudomonadati</taxon>
        <taxon>Bacteroidota</taxon>
        <taxon>Cytophagia</taxon>
        <taxon>Cytophagales</taxon>
        <taxon>Spirosomataceae</taxon>
        <taxon>Dyadobacter</taxon>
    </lineage>
</organism>
<proteinExistence type="inferred from homology"/>
<dbReference type="InterPro" id="IPR058627">
    <property type="entry name" value="MdtA-like_C"/>
</dbReference>
<dbReference type="GO" id="GO:0005886">
    <property type="term" value="C:plasma membrane"/>
    <property type="evidence" value="ECO:0007669"/>
    <property type="project" value="TreeGrafter"/>
</dbReference>
<comment type="similarity">
    <text evidence="2">Belongs to the membrane fusion protein (MFP) (TC 8.A.1) family.</text>
</comment>
<keyword evidence="3" id="KW-0732">Signal</keyword>
<protein>
    <submittedName>
        <fullName evidence="7">Membrane fusion protein, multidrug efflux system</fullName>
    </submittedName>
</protein>
<evidence type="ECO:0000256" key="2">
    <source>
        <dbReference type="ARBA" id="ARBA00009477"/>
    </source>
</evidence>
<name>A0A1H6QH51_9BACT</name>
<feature type="signal peptide" evidence="3">
    <location>
        <begin position="1"/>
        <end position="31"/>
    </location>
</feature>
<evidence type="ECO:0000259" key="4">
    <source>
        <dbReference type="Pfam" id="PF25917"/>
    </source>
</evidence>
<feature type="chain" id="PRO_5011771562" evidence="3">
    <location>
        <begin position="32"/>
        <end position="380"/>
    </location>
</feature>
<feature type="domain" description="Multidrug resistance protein MdtA-like beta-barrel" evidence="5">
    <location>
        <begin position="216"/>
        <end position="287"/>
    </location>
</feature>
<dbReference type="NCBIfam" id="TIGR01730">
    <property type="entry name" value="RND_mfp"/>
    <property type="match status" value="1"/>
</dbReference>